<name>A0A6G0TXE6_APHGL</name>
<keyword evidence="2" id="KW-1185">Reference proteome</keyword>
<evidence type="ECO:0000313" key="2">
    <source>
        <dbReference type="Proteomes" id="UP000475862"/>
    </source>
</evidence>
<dbReference type="EMBL" id="VYZN01000013">
    <property type="protein sequence ID" value="KAE9540905.1"/>
    <property type="molecule type" value="Genomic_DNA"/>
</dbReference>
<accession>A0A6G0TXE6</accession>
<dbReference type="AlphaFoldDB" id="A0A6G0TXE6"/>
<comment type="caution">
    <text evidence="1">The sequence shown here is derived from an EMBL/GenBank/DDBJ whole genome shotgun (WGS) entry which is preliminary data.</text>
</comment>
<gene>
    <name evidence="1" type="ORF">AGLY_004150</name>
</gene>
<reference evidence="1 2" key="1">
    <citation type="submission" date="2019-08" db="EMBL/GenBank/DDBJ databases">
        <title>The genome of the soybean aphid Biotype 1, its phylome, world population structure and adaptation to the North American continent.</title>
        <authorList>
            <person name="Giordano R."/>
            <person name="Donthu R.K."/>
            <person name="Hernandez A.G."/>
            <person name="Wright C.L."/>
            <person name="Zimin A.V."/>
        </authorList>
    </citation>
    <scope>NUCLEOTIDE SEQUENCE [LARGE SCALE GENOMIC DNA]</scope>
    <source>
        <tissue evidence="1">Whole aphids</tissue>
    </source>
</reference>
<sequence length="239" mass="26238">MLLYLFSPSPNFFPSRLNYNISSMNFLCSFNWFLVSCSLSGNGPMNLNFISASDNHSNTRSALLAFDIRSLPVCRTLIKLFTLCCSTKAITVSKSPCTGPSSVNLFSVLRNQSKRASIASLNCPQYNKASSNFLCLSTDLVHTKFHFSFNSLIILFKGCSSLLGAFSFNALPILIVESYVACFPLKARCTSLCLAKRCLIRSGSLPTLASWVNSSRFFSAVANQSIRLDHASLNSRASL</sequence>
<proteinExistence type="predicted"/>
<evidence type="ECO:0000313" key="1">
    <source>
        <dbReference type="EMBL" id="KAE9540905.1"/>
    </source>
</evidence>
<organism evidence="1 2">
    <name type="scientific">Aphis glycines</name>
    <name type="common">Soybean aphid</name>
    <dbReference type="NCBI Taxonomy" id="307491"/>
    <lineage>
        <taxon>Eukaryota</taxon>
        <taxon>Metazoa</taxon>
        <taxon>Ecdysozoa</taxon>
        <taxon>Arthropoda</taxon>
        <taxon>Hexapoda</taxon>
        <taxon>Insecta</taxon>
        <taxon>Pterygota</taxon>
        <taxon>Neoptera</taxon>
        <taxon>Paraneoptera</taxon>
        <taxon>Hemiptera</taxon>
        <taxon>Sternorrhyncha</taxon>
        <taxon>Aphidomorpha</taxon>
        <taxon>Aphidoidea</taxon>
        <taxon>Aphididae</taxon>
        <taxon>Aphidini</taxon>
        <taxon>Aphis</taxon>
        <taxon>Aphis</taxon>
    </lineage>
</organism>
<dbReference type="Proteomes" id="UP000475862">
    <property type="component" value="Unassembled WGS sequence"/>
</dbReference>
<protein>
    <submittedName>
        <fullName evidence="1">Uncharacterized protein</fullName>
    </submittedName>
</protein>